<feature type="region of interest" description="Disordered" evidence="1">
    <location>
        <begin position="1"/>
        <end position="34"/>
    </location>
</feature>
<reference evidence="3 4" key="1">
    <citation type="submission" date="2021-07" db="EMBL/GenBank/DDBJ databases">
        <title>Paenibacillus radiodurans sp. nov., isolated from the southeastern edge of Tengger Desert.</title>
        <authorList>
            <person name="Zhang G."/>
        </authorList>
    </citation>
    <scope>NUCLEOTIDE SEQUENCE [LARGE SCALE GENOMIC DNA]</scope>
    <source>
        <strain evidence="3 4">DT7-4</strain>
    </source>
</reference>
<evidence type="ECO:0000313" key="3">
    <source>
        <dbReference type="EMBL" id="MBW7477560.1"/>
    </source>
</evidence>
<name>A0ABS7DC98_9BACL</name>
<dbReference type="Proteomes" id="UP000812277">
    <property type="component" value="Unassembled WGS sequence"/>
</dbReference>
<dbReference type="PANTHER" id="PTHR43252">
    <property type="entry name" value="TRANSCRIPTIONAL REGULATOR YQJI"/>
    <property type="match status" value="1"/>
</dbReference>
<dbReference type="EMBL" id="JAHZIJ010000026">
    <property type="protein sequence ID" value="MBW7477560.1"/>
    <property type="molecule type" value="Genomic_DNA"/>
</dbReference>
<protein>
    <submittedName>
        <fullName evidence="3">PadR family transcriptional regulator</fullName>
    </submittedName>
</protein>
<feature type="domain" description="Transcription regulator PadR N-terminal" evidence="2">
    <location>
        <begin position="50"/>
        <end position="117"/>
    </location>
</feature>
<dbReference type="PANTHER" id="PTHR43252:SF2">
    <property type="entry name" value="TRANSCRIPTION REGULATOR, PADR-LIKE FAMILY"/>
    <property type="match status" value="1"/>
</dbReference>
<proteinExistence type="predicted"/>
<comment type="caution">
    <text evidence="3">The sequence shown here is derived from an EMBL/GenBank/DDBJ whole genome shotgun (WGS) entry which is preliminary data.</text>
</comment>
<evidence type="ECO:0000313" key="4">
    <source>
        <dbReference type="Proteomes" id="UP000812277"/>
    </source>
</evidence>
<evidence type="ECO:0000259" key="2">
    <source>
        <dbReference type="Pfam" id="PF03551"/>
    </source>
</evidence>
<dbReference type="Gene3D" id="1.10.10.10">
    <property type="entry name" value="Winged helix-like DNA-binding domain superfamily/Winged helix DNA-binding domain"/>
    <property type="match status" value="1"/>
</dbReference>
<dbReference type="Pfam" id="PF03551">
    <property type="entry name" value="PadR"/>
    <property type="match status" value="1"/>
</dbReference>
<dbReference type="RefSeq" id="WP_219874845.1">
    <property type="nucleotide sequence ID" value="NZ_JAHZIJ010000026.1"/>
</dbReference>
<dbReference type="SUPFAM" id="SSF46785">
    <property type="entry name" value="Winged helix' DNA-binding domain"/>
    <property type="match status" value="1"/>
</dbReference>
<dbReference type="InterPro" id="IPR005149">
    <property type="entry name" value="Tscrpt_reg_PadR_N"/>
</dbReference>
<gene>
    <name evidence="3" type="ORF">K0T92_22840</name>
</gene>
<dbReference type="InterPro" id="IPR036390">
    <property type="entry name" value="WH_DNA-bd_sf"/>
</dbReference>
<evidence type="ECO:0000256" key="1">
    <source>
        <dbReference type="SAM" id="MobiDB-lite"/>
    </source>
</evidence>
<feature type="compositionally biased region" description="Basic and acidic residues" evidence="1">
    <location>
        <begin position="1"/>
        <end position="29"/>
    </location>
</feature>
<accession>A0ABS7DC98</accession>
<sequence length="210" mass="23986">MWDGTNDHSRSQHNRDSSSYDHEEHDCSRGHYRGGGRRRYFGRGGVKFALLELLTQQSMHGYQMMKALEEQSGGLYIPSAGTIYPTLQMLEDRSLITVYENEGKKVYQITDEGRSLLGQKPETEESCAYDRRPARGVIAADDLYRHERVRRKLGLSADSYKLIQQLAAAEHMTEGQSHSQEQLRQIVHDIQIQLAAFLEQHSDSGRTEAE</sequence>
<keyword evidence="4" id="KW-1185">Reference proteome</keyword>
<dbReference type="InterPro" id="IPR036388">
    <property type="entry name" value="WH-like_DNA-bd_sf"/>
</dbReference>
<organism evidence="3 4">
    <name type="scientific">Paenibacillus oenotherae</name>
    <dbReference type="NCBI Taxonomy" id="1435645"/>
    <lineage>
        <taxon>Bacteria</taxon>
        <taxon>Bacillati</taxon>
        <taxon>Bacillota</taxon>
        <taxon>Bacilli</taxon>
        <taxon>Bacillales</taxon>
        <taxon>Paenibacillaceae</taxon>
        <taxon>Paenibacillus</taxon>
    </lineage>
</organism>